<keyword evidence="5" id="KW-0808">Transferase</keyword>
<evidence type="ECO:0000259" key="3">
    <source>
        <dbReference type="Pfam" id="PF00156"/>
    </source>
</evidence>
<reference evidence="5 6" key="2">
    <citation type="journal article" date="2022" name="Mar. Drugs">
        <title>Bioassay-Guided Fractionation Leads to the Detection of Cholic Acid Generated by the Rare Thalassomonas sp.</title>
        <authorList>
            <person name="Pheiffer F."/>
            <person name="Schneider Y.K."/>
            <person name="Hansen E.H."/>
            <person name="Andersen J.H."/>
            <person name="Isaksson J."/>
            <person name="Busche T."/>
            <person name="R C."/>
            <person name="Kalinowski J."/>
            <person name="Zyl L.V."/>
            <person name="Trindade M."/>
        </authorList>
    </citation>
    <scope>NUCLEOTIDE SEQUENCE [LARGE SCALE GENOMIC DNA]</scope>
    <source>
        <strain evidence="5 6">XOM25</strain>
    </source>
</reference>
<dbReference type="GO" id="GO:0002189">
    <property type="term" value="C:ribose phosphate diphosphokinase complex"/>
    <property type="evidence" value="ECO:0007669"/>
    <property type="project" value="TreeGrafter"/>
</dbReference>
<dbReference type="AlphaFoldDB" id="A0AAE9Z7H9"/>
<dbReference type="CDD" id="cd06223">
    <property type="entry name" value="PRTases_typeI"/>
    <property type="match status" value="1"/>
</dbReference>
<dbReference type="SMART" id="SM01400">
    <property type="entry name" value="Pribosyltran_N"/>
    <property type="match status" value="1"/>
</dbReference>
<reference evidence="5 6" key="1">
    <citation type="journal article" date="2015" name="Genome Announc.">
        <title>Draft Genome Sequences of Marine Isolates of Thalassomonas viridans and Thalassomonas actiniarum.</title>
        <authorList>
            <person name="Olonade I."/>
            <person name="van Zyl L.J."/>
            <person name="Trindade M."/>
        </authorList>
    </citation>
    <scope>NUCLEOTIDE SEQUENCE [LARGE SCALE GENOMIC DNA]</scope>
    <source>
        <strain evidence="5 6">XOM25</strain>
    </source>
</reference>
<name>A0AAE9Z7H9_9GAMM</name>
<gene>
    <name evidence="5" type="ORF">SG34_008655</name>
</gene>
<dbReference type="NCBIfam" id="TIGR01251">
    <property type="entry name" value="ribP_PPkin"/>
    <property type="match status" value="1"/>
</dbReference>
<keyword evidence="6" id="KW-1185">Reference proteome</keyword>
<protein>
    <submittedName>
        <fullName evidence="5">Ribose-phosphate diphosphokinase</fullName>
        <ecNumber evidence="5">2.7.6.1</ecNumber>
    </submittedName>
</protein>
<evidence type="ECO:0000256" key="2">
    <source>
        <dbReference type="RuleBase" id="RU004324"/>
    </source>
</evidence>
<accession>A0AAE9Z7H9</accession>
<dbReference type="PANTHER" id="PTHR10210:SF41">
    <property type="entry name" value="RIBOSE-PHOSPHATE PYROPHOSPHOKINASE 1, CHLOROPLASTIC"/>
    <property type="match status" value="1"/>
</dbReference>
<keyword evidence="1 2" id="KW-0545">Nucleotide biosynthesis</keyword>
<dbReference type="InterPro" id="IPR029099">
    <property type="entry name" value="Pribosyltran_N"/>
</dbReference>
<evidence type="ECO:0000259" key="4">
    <source>
        <dbReference type="Pfam" id="PF13793"/>
    </source>
</evidence>
<dbReference type="GO" id="GO:0004749">
    <property type="term" value="F:ribose phosphate diphosphokinase activity"/>
    <property type="evidence" value="ECO:0007669"/>
    <property type="project" value="UniProtKB-EC"/>
</dbReference>
<evidence type="ECO:0000256" key="1">
    <source>
        <dbReference type="ARBA" id="ARBA00022727"/>
    </source>
</evidence>
<dbReference type="InterPro" id="IPR000836">
    <property type="entry name" value="PRTase_dom"/>
</dbReference>
<dbReference type="Proteomes" id="UP000032352">
    <property type="component" value="Chromosome"/>
</dbReference>
<dbReference type="GO" id="GO:0005737">
    <property type="term" value="C:cytoplasm"/>
    <property type="evidence" value="ECO:0007669"/>
    <property type="project" value="TreeGrafter"/>
</dbReference>
<evidence type="ECO:0000313" key="5">
    <source>
        <dbReference type="EMBL" id="WDE08185.1"/>
    </source>
</evidence>
<sequence>MLAEALALPCDKVALHYFPDGESKVTLPANLPSTVIVCRSLHRPNEKLLELILVAETARNMGVKRLLLVAPYLCYMRQDIAFEPGEAVSQKIIGQLLAQYFDGVITVDPHLHRINTLKEAVPAAHAVSLKATEPMAQYLRQNFADPVIVGPDEESRQWVSAVASAYDWEFYIAEKQRFGDHQVEISLQELPLDGRDLVIIDDIASTGATLVQMARQLRMFSPASLSVIVTHGFFIGNAMAELKKAGVHNIWSSDAIPHPSNVFSIIALVAEAVENLLAEVH</sequence>
<dbReference type="GO" id="GO:0006164">
    <property type="term" value="P:purine nucleotide biosynthetic process"/>
    <property type="evidence" value="ECO:0007669"/>
    <property type="project" value="TreeGrafter"/>
</dbReference>
<dbReference type="InterPro" id="IPR005946">
    <property type="entry name" value="Rib-P_diPkinase"/>
</dbReference>
<dbReference type="SUPFAM" id="SSF53271">
    <property type="entry name" value="PRTase-like"/>
    <property type="match status" value="2"/>
</dbReference>
<feature type="domain" description="Phosphoribosyltransferase" evidence="3">
    <location>
        <begin position="124"/>
        <end position="231"/>
    </location>
</feature>
<dbReference type="Pfam" id="PF00156">
    <property type="entry name" value="Pribosyltran"/>
    <property type="match status" value="1"/>
</dbReference>
<organism evidence="5 6">
    <name type="scientific">Thalassomonas viridans</name>
    <dbReference type="NCBI Taxonomy" id="137584"/>
    <lineage>
        <taxon>Bacteria</taxon>
        <taxon>Pseudomonadati</taxon>
        <taxon>Pseudomonadota</taxon>
        <taxon>Gammaproteobacteria</taxon>
        <taxon>Alteromonadales</taxon>
        <taxon>Colwelliaceae</taxon>
        <taxon>Thalassomonas</taxon>
    </lineage>
</organism>
<dbReference type="GO" id="GO:0000287">
    <property type="term" value="F:magnesium ion binding"/>
    <property type="evidence" value="ECO:0007669"/>
    <property type="project" value="InterPro"/>
</dbReference>
<dbReference type="Pfam" id="PF13793">
    <property type="entry name" value="Pribosyltran_N"/>
    <property type="match status" value="1"/>
</dbReference>
<dbReference type="InterPro" id="IPR029057">
    <property type="entry name" value="PRTase-like"/>
</dbReference>
<dbReference type="PANTHER" id="PTHR10210">
    <property type="entry name" value="RIBOSE-PHOSPHATE DIPHOSPHOKINASE FAMILY MEMBER"/>
    <property type="match status" value="1"/>
</dbReference>
<proteinExistence type="inferred from homology"/>
<dbReference type="EMBL" id="CP059733">
    <property type="protein sequence ID" value="WDE08185.1"/>
    <property type="molecule type" value="Genomic_DNA"/>
</dbReference>
<dbReference type="GO" id="GO:0006015">
    <property type="term" value="P:5-phosphoribose 1-diphosphate biosynthetic process"/>
    <property type="evidence" value="ECO:0007669"/>
    <property type="project" value="TreeGrafter"/>
</dbReference>
<dbReference type="NCBIfam" id="NF005537">
    <property type="entry name" value="PRK07199.1"/>
    <property type="match status" value="1"/>
</dbReference>
<dbReference type="EC" id="2.7.6.1" evidence="5"/>
<dbReference type="KEGG" id="tvd:SG34_008655"/>
<comment type="similarity">
    <text evidence="2">Belongs to the ribose-phosphate pyrophosphokinase family.</text>
</comment>
<dbReference type="Gene3D" id="3.40.50.2020">
    <property type="match status" value="2"/>
</dbReference>
<feature type="domain" description="Ribose-phosphate pyrophosphokinase N-terminal" evidence="4">
    <location>
        <begin position="3"/>
        <end position="99"/>
    </location>
</feature>
<evidence type="ECO:0000313" key="6">
    <source>
        <dbReference type="Proteomes" id="UP000032352"/>
    </source>
</evidence>